<proteinExistence type="evidence at transcript level"/>
<dbReference type="EMBL" id="BT029130">
    <property type="protein sequence ID" value="ABJ17063.1"/>
    <property type="molecule type" value="mRNA"/>
</dbReference>
<name>Q058T8_DROME</name>
<feature type="compositionally biased region" description="Basic and acidic residues" evidence="1">
    <location>
        <begin position="25"/>
        <end position="34"/>
    </location>
</feature>
<feature type="compositionally biased region" description="Low complexity" evidence="1">
    <location>
        <begin position="35"/>
        <end position="53"/>
    </location>
</feature>
<feature type="region of interest" description="Disordered" evidence="1">
    <location>
        <begin position="1"/>
        <end position="100"/>
    </location>
</feature>
<sequence>MPATARPGTIHSRSTRARSAGTRTAEVEDFRDSTIRTIARTSSSATSSSSTASEDQAAPSSSSSEPCNDICPPAVASVGDNRRRSSSSKPNWMRIGEGQEKEMTPMRLRRVHLLLDFNFA</sequence>
<evidence type="ECO:0000256" key="1">
    <source>
        <dbReference type="SAM" id="MobiDB-lite"/>
    </source>
</evidence>
<organism evidence="2">
    <name type="scientific">Drosophila melanogaster</name>
    <name type="common">Fruit fly</name>
    <dbReference type="NCBI Taxonomy" id="7227"/>
    <lineage>
        <taxon>Eukaryota</taxon>
        <taxon>Metazoa</taxon>
        <taxon>Ecdysozoa</taxon>
        <taxon>Arthropoda</taxon>
        <taxon>Hexapoda</taxon>
        <taxon>Insecta</taxon>
        <taxon>Pterygota</taxon>
        <taxon>Neoptera</taxon>
        <taxon>Endopterygota</taxon>
        <taxon>Diptera</taxon>
        <taxon>Brachycera</taxon>
        <taxon>Muscomorpha</taxon>
        <taxon>Ephydroidea</taxon>
        <taxon>Drosophilidae</taxon>
        <taxon>Drosophila</taxon>
        <taxon>Sophophora</taxon>
    </lineage>
</organism>
<reference evidence="2" key="1">
    <citation type="submission" date="2006-10" db="EMBL/GenBank/DDBJ databases">
        <authorList>
            <person name="Stapleton M."/>
            <person name="Carlson J."/>
            <person name="Frise E."/>
            <person name="Kapadia B."/>
            <person name="Park S."/>
            <person name="Wan K."/>
            <person name="Yu C."/>
            <person name="Celniker S."/>
        </authorList>
    </citation>
    <scope>NUCLEOTIDE SEQUENCE</scope>
</reference>
<evidence type="ECO:0000313" key="2">
    <source>
        <dbReference type="EMBL" id="ABJ17063.1"/>
    </source>
</evidence>
<accession>Q058T8</accession>
<dbReference type="AlphaFoldDB" id="Q058T8"/>
<protein>
    <submittedName>
        <fullName evidence="2">IP16118p</fullName>
    </submittedName>
</protein>